<evidence type="ECO:0000256" key="9">
    <source>
        <dbReference type="ARBA" id="ARBA00074662"/>
    </source>
</evidence>
<dbReference type="PROSITE" id="PS00678">
    <property type="entry name" value="WD_REPEATS_1"/>
    <property type="match status" value="1"/>
</dbReference>
<dbReference type="EC" id="3.1.1.97" evidence="6"/>
<evidence type="ECO:0000256" key="3">
    <source>
        <dbReference type="ARBA" id="ARBA00022737"/>
    </source>
</evidence>
<dbReference type="AlphaFoldDB" id="A0A4X2KN15"/>
<evidence type="ECO:0000256" key="2">
    <source>
        <dbReference type="ARBA" id="ARBA00022574"/>
    </source>
</evidence>
<dbReference type="STRING" id="29139.ENSVURP00010010522"/>
<evidence type="ECO:0000256" key="7">
    <source>
        <dbReference type="ARBA" id="ARBA00047551"/>
    </source>
</evidence>
<evidence type="ECO:0000256" key="12">
    <source>
        <dbReference type="PROSITE-ProRule" id="PRU00221"/>
    </source>
</evidence>
<keyword evidence="4" id="KW-0378">Hydrolase</keyword>
<evidence type="ECO:0000256" key="4">
    <source>
        <dbReference type="ARBA" id="ARBA00022801"/>
    </source>
</evidence>
<evidence type="ECO:0000256" key="10">
    <source>
        <dbReference type="ARBA" id="ARBA00075709"/>
    </source>
</evidence>
<dbReference type="InterPro" id="IPR001680">
    <property type="entry name" value="WD40_rpt"/>
</dbReference>
<dbReference type="GO" id="GO:0061685">
    <property type="term" value="F:diphthine methylesterase activity"/>
    <property type="evidence" value="ECO:0007669"/>
    <property type="project" value="UniProtKB-EC"/>
</dbReference>
<evidence type="ECO:0000256" key="11">
    <source>
        <dbReference type="ARBA" id="ARBA00081300"/>
    </source>
</evidence>
<comment type="subunit">
    <text evidence="8">Interacts with INCA1.</text>
</comment>
<organism evidence="13 14">
    <name type="scientific">Vombatus ursinus</name>
    <name type="common">Common wombat</name>
    <dbReference type="NCBI Taxonomy" id="29139"/>
    <lineage>
        <taxon>Eukaryota</taxon>
        <taxon>Metazoa</taxon>
        <taxon>Chordata</taxon>
        <taxon>Craniata</taxon>
        <taxon>Vertebrata</taxon>
        <taxon>Euteleostomi</taxon>
        <taxon>Mammalia</taxon>
        <taxon>Metatheria</taxon>
        <taxon>Diprotodontia</taxon>
        <taxon>Vombatidae</taxon>
        <taxon>Vombatus</taxon>
    </lineage>
</organism>
<keyword evidence="2 12" id="KW-0853">WD repeat</keyword>
<reference evidence="14" key="1">
    <citation type="submission" date="2018-12" db="EMBL/GenBank/DDBJ databases">
        <authorList>
            <person name="Yazar S."/>
        </authorList>
    </citation>
    <scope>NUCLEOTIDE SEQUENCE [LARGE SCALE GENOMIC DNA]</scope>
</reference>
<accession>A0A4X2KN15</accession>
<dbReference type="Pfam" id="PF00400">
    <property type="entry name" value="WD40"/>
    <property type="match status" value="1"/>
</dbReference>
<evidence type="ECO:0000256" key="5">
    <source>
        <dbReference type="ARBA" id="ARBA00038092"/>
    </source>
</evidence>
<dbReference type="GeneTree" id="ENSGT00390000018644"/>
<dbReference type="Proteomes" id="UP000314987">
    <property type="component" value="Unassembled WGS sequence"/>
</dbReference>
<dbReference type="Gene3D" id="2.130.10.10">
    <property type="entry name" value="YVTN repeat-like/Quinoprotein amine dehydrogenase"/>
    <property type="match status" value="1"/>
</dbReference>
<gene>
    <name evidence="13" type="primary">DPH7</name>
</gene>
<dbReference type="RefSeq" id="XP_027708779.1">
    <property type="nucleotide sequence ID" value="XM_027852978.1"/>
</dbReference>
<keyword evidence="3" id="KW-0677">Repeat</keyword>
<keyword evidence="14" id="KW-1185">Reference proteome</keyword>
<dbReference type="GeneID" id="114036483"/>
<comment type="similarity">
    <text evidence="5">Belongs to the DPH7 family.</text>
</comment>
<dbReference type="OMA" id="KWEARSI"/>
<dbReference type="PANTHER" id="PTHR46042">
    <property type="entry name" value="DIPHTHINE METHYLTRANSFERASE"/>
    <property type="match status" value="1"/>
</dbReference>
<dbReference type="CTD" id="92715"/>
<protein>
    <recommendedName>
        <fullName evidence="9">Diphthine methyltransferase</fullName>
        <ecNumber evidence="6">3.1.1.97</ecNumber>
    </recommendedName>
    <alternativeName>
        <fullName evidence="11">Diphthamide biosynthesis protein 7</fullName>
    </alternativeName>
    <alternativeName>
        <fullName evidence="10">WD repeat-containing protein 85</fullName>
    </alternativeName>
</protein>
<dbReference type="SMART" id="SM00320">
    <property type="entry name" value="WD40"/>
    <property type="match status" value="2"/>
</dbReference>
<proteinExistence type="inferred from homology"/>
<evidence type="ECO:0000313" key="14">
    <source>
        <dbReference type="Proteomes" id="UP000314987"/>
    </source>
</evidence>
<dbReference type="SUPFAM" id="SSF50978">
    <property type="entry name" value="WD40 repeat-like"/>
    <property type="match status" value="1"/>
</dbReference>
<dbReference type="OrthoDB" id="1930760at2759"/>
<name>A0A4X2KN15_VOMUR</name>
<dbReference type="PROSITE" id="PS50082">
    <property type="entry name" value="WD_REPEATS_2"/>
    <property type="match status" value="1"/>
</dbReference>
<sequence length="515" mass="57283">MPYRMASQDADSQTAYFQALLREDVPPVETVGVIDTEYSADTVEWCPLEGMSDLLVCGTYQLQALESESDMSAALPEAEPEANKLGSQGGSSIIEVVDAYVRMGRLYLYRFNKDATDSPLTEIQRKDCAAILDMKWCSVPVAGQAVLGFVDAQGCIELLKLMELEKNHYTLQPLLKKDLGEHRIALSLDWSVGQAMRATGQPLRIISSDSKGHLHFLAVDESESSIHNLSDWKAHDFEAWIAAFDYWQTDIVYSGGDDGLLKGWDTRSNLDSPLFTSKRHSMGVCSIQSNPHQENILATGSYDEHILLWDTRNMNQPFDDICVNGGVWRLKWHPVYSHLLLAACMHSGFKILNCHKPLEERKEGSFISVSYESHSSLAYGADWSRLCLHPDKQTQQQAFSASDDKNDMGTWKSDIPWNTDTACPLSSSSLDTIAKKKSSDELGTVNEGIVTETLDFLVPLVTKEGSGHLTAGSKGMALEAEEPTKTKTVVNLLATCSFYDHSLHLWKWEARSIKA</sequence>
<dbReference type="InterPro" id="IPR015943">
    <property type="entry name" value="WD40/YVTN_repeat-like_dom_sf"/>
</dbReference>
<evidence type="ECO:0000256" key="8">
    <source>
        <dbReference type="ARBA" id="ARBA00062137"/>
    </source>
</evidence>
<dbReference type="FunFam" id="2.130.10.10:FF:000910">
    <property type="entry name" value="Diphthamide biosynthesis 7"/>
    <property type="match status" value="1"/>
</dbReference>
<evidence type="ECO:0000256" key="1">
    <source>
        <dbReference type="ARBA" id="ARBA00005156"/>
    </source>
</evidence>
<reference evidence="13" key="2">
    <citation type="submission" date="2025-08" db="UniProtKB">
        <authorList>
            <consortium name="Ensembl"/>
        </authorList>
    </citation>
    <scope>IDENTIFICATION</scope>
</reference>
<feature type="repeat" description="WD" evidence="12">
    <location>
        <begin position="277"/>
        <end position="313"/>
    </location>
</feature>
<evidence type="ECO:0000256" key="6">
    <source>
        <dbReference type="ARBA" id="ARBA00039131"/>
    </source>
</evidence>
<dbReference type="InterPro" id="IPR036322">
    <property type="entry name" value="WD40_repeat_dom_sf"/>
</dbReference>
<dbReference type="InterPro" id="IPR052415">
    <property type="entry name" value="Diphthine_MTase"/>
</dbReference>
<dbReference type="GO" id="GO:0005737">
    <property type="term" value="C:cytoplasm"/>
    <property type="evidence" value="ECO:0007669"/>
    <property type="project" value="TreeGrafter"/>
</dbReference>
<evidence type="ECO:0000313" key="13">
    <source>
        <dbReference type="Ensembl" id="ENSVURP00010010522.1"/>
    </source>
</evidence>
<dbReference type="Ensembl" id="ENSVURT00010011933.1">
    <property type="protein sequence ID" value="ENSVURP00010010522.1"/>
    <property type="gene ID" value="ENSVURG00010008139.1"/>
</dbReference>
<dbReference type="InterPro" id="IPR019775">
    <property type="entry name" value="WD40_repeat_CS"/>
</dbReference>
<dbReference type="GO" id="GO:0017183">
    <property type="term" value="P:protein histidyl modification to diphthamide"/>
    <property type="evidence" value="ECO:0007669"/>
    <property type="project" value="TreeGrafter"/>
</dbReference>
<dbReference type="PANTHER" id="PTHR46042:SF1">
    <property type="entry name" value="DIPHTHINE METHYLTRANSFERASE"/>
    <property type="match status" value="1"/>
</dbReference>
<comment type="catalytic activity">
    <reaction evidence="7">
        <text>diphthine methyl ester-[translation elongation factor 2] + H2O = diphthine-[translation elongation factor 2] + methanol + H(+)</text>
        <dbReference type="Rhea" id="RHEA:42656"/>
        <dbReference type="Rhea" id="RHEA-COMP:10172"/>
        <dbReference type="Rhea" id="RHEA-COMP:10173"/>
        <dbReference type="ChEBI" id="CHEBI:15377"/>
        <dbReference type="ChEBI" id="CHEBI:15378"/>
        <dbReference type="ChEBI" id="CHEBI:17790"/>
        <dbReference type="ChEBI" id="CHEBI:79005"/>
        <dbReference type="ChEBI" id="CHEBI:82696"/>
        <dbReference type="EC" id="3.1.1.97"/>
    </reaction>
</comment>
<comment type="pathway">
    <text evidence="1">Protein modification; peptidyl-diphthamide biosynthesis.</text>
</comment>
<reference evidence="13" key="3">
    <citation type="submission" date="2025-09" db="UniProtKB">
        <authorList>
            <consortium name="Ensembl"/>
        </authorList>
    </citation>
    <scope>IDENTIFICATION</scope>
</reference>